<dbReference type="GeneID" id="120279195"/>
<keyword evidence="7" id="KW-0325">Glycoprotein</keyword>
<evidence type="ECO:0000256" key="5">
    <source>
        <dbReference type="ARBA" id="ARBA00022801"/>
    </source>
</evidence>
<dbReference type="InterPro" id="IPR036852">
    <property type="entry name" value="Peptidase_S8/S53_dom_sf"/>
</dbReference>
<evidence type="ECO:0000256" key="8">
    <source>
        <dbReference type="PIRSR" id="PIRSR615500-1"/>
    </source>
</evidence>
<dbReference type="GO" id="GO:0006508">
    <property type="term" value="P:proteolysis"/>
    <property type="evidence" value="ECO:0007669"/>
    <property type="project" value="UniProtKB-KW"/>
</dbReference>
<dbReference type="Gene3D" id="3.50.30.30">
    <property type="match status" value="1"/>
</dbReference>
<dbReference type="Pfam" id="PF05922">
    <property type="entry name" value="Inhibitor_I9"/>
    <property type="match status" value="1"/>
</dbReference>
<dbReference type="CDD" id="cd04852">
    <property type="entry name" value="Peptidases_S8_3"/>
    <property type="match status" value="1"/>
</dbReference>
<dbReference type="Gene3D" id="2.60.40.2310">
    <property type="match status" value="1"/>
</dbReference>
<evidence type="ECO:0000313" key="16">
    <source>
        <dbReference type="RefSeq" id="XP_039141992.1"/>
    </source>
</evidence>
<keyword evidence="5 9" id="KW-0378">Hydrolase</keyword>
<feature type="active site" description="Charge relay system" evidence="8 9">
    <location>
        <position position="226"/>
    </location>
</feature>
<organism evidence="15 16">
    <name type="scientific">Dioscorea cayennensis subsp. rotundata</name>
    <name type="common">White Guinea yam</name>
    <name type="synonym">Dioscorea rotundata</name>
    <dbReference type="NCBI Taxonomy" id="55577"/>
    <lineage>
        <taxon>Eukaryota</taxon>
        <taxon>Viridiplantae</taxon>
        <taxon>Streptophyta</taxon>
        <taxon>Embryophyta</taxon>
        <taxon>Tracheophyta</taxon>
        <taxon>Spermatophyta</taxon>
        <taxon>Magnoliopsida</taxon>
        <taxon>Liliopsida</taxon>
        <taxon>Dioscoreales</taxon>
        <taxon>Dioscoreaceae</taxon>
        <taxon>Dioscorea</taxon>
    </lineage>
</organism>
<dbReference type="PANTHER" id="PTHR10795">
    <property type="entry name" value="PROPROTEIN CONVERTASE SUBTILISIN/KEXIN"/>
    <property type="match status" value="1"/>
</dbReference>
<gene>
    <name evidence="16" type="primary">LOC120279195</name>
</gene>
<evidence type="ECO:0000256" key="2">
    <source>
        <dbReference type="ARBA" id="ARBA00011073"/>
    </source>
</evidence>
<dbReference type="InterPro" id="IPR015500">
    <property type="entry name" value="Peptidase_S8_subtilisin-rel"/>
</dbReference>
<evidence type="ECO:0000256" key="10">
    <source>
        <dbReference type="RuleBase" id="RU003355"/>
    </source>
</evidence>
<dbReference type="PROSITE" id="PS51892">
    <property type="entry name" value="SUBTILASE"/>
    <property type="match status" value="1"/>
</dbReference>
<protein>
    <submittedName>
        <fullName evidence="16">Subtilisin-like protease SBT2.5 isoform X1</fullName>
    </submittedName>
</protein>
<dbReference type="Proteomes" id="UP001515500">
    <property type="component" value="Chromosome 16"/>
</dbReference>
<name>A0AB40CR66_DIOCR</name>
<dbReference type="SUPFAM" id="SSF52743">
    <property type="entry name" value="Subtilisin-like"/>
    <property type="match status" value="1"/>
</dbReference>
<comment type="similarity">
    <text evidence="2 9 10">Belongs to the peptidase S8 family.</text>
</comment>
<evidence type="ECO:0000256" key="3">
    <source>
        <dbReference type="ARBA" id="ARBA00022670"/>
    </source>
</evidence>
<evidence type="ECO:0000256" key="1">
    <source>
        <dbReference type="ARBA" id="ARBA00004613"/>
    </source>
</evidence>
<proteinExistence type="inferred from homology"/>
<dbReference type="PRINTS" id="PR00723">
    <property type="entry name" value="SUBTILISIN"/>
</dbReference>
<comment type="subcellular location">
    <subcellularLocation>
        <location evidence="1">Secreted</location>
    </subcellularLocation>
</comment>
<keyword evidence="6 9" id="KW-0720">Serine protease</keyword>
<dbReference type="InterPro" id="IPR034197">
    <property type="entry name" value="Peptidases_S8_3"/>
</dbReference>
<dbReference type="InterPro" id="IPR010259">
    <property type="entry name" value="S8pro/Inhibitor_I9"/>
</dbReference>
<dbReference type="PROSITE" id="PS00138">
    <property type="entry name" value="SUBTILASE_SER"/>
    <property type="match status" value="1"/>
</dbReference>
<dbReference type="InterPro" id="IPR000209">
    <property type="entry name" value="Peptidase_S8/S53_dom"/>
</dbReference>
<accession>A0AB40CR66</accession>
<evidence type="ECO:0000259" key="13">
    <source>
        <dbReference type="Pfam" id="PF05922"/>
    </source>
</evidence>
<dbReference type="InterPro" id="IPR041469">
    <property type="entry name" value="Subtilisin-like_FN3"/>
</dbReference>
<dbReference type="RefSeq" id="XP_039141992.1">
    <property type="nucleotide sequence ID" value="XM_039286058.1"/>
</dbReference>
<sequence>MASVPICALIILCILLASYQGSLNVDAEVFLVVMEDESVISYKKSGDDALKYKEKVITRHDIFLESLLPADSYSKLYSYTHLFNGFALHTTSREALEVLHSAQGIRIIHEDVKMVKMTTHSPEYLGLPTRVWPSLGGPDMAGDGVVIGLIDTGINPNHPSFANLKPGPPSDIGKFRGKCESAAHEFPLNACNGKIAGAQYFARAAIVSGDFNASHDFASPFDSDGHGSHTAAIAAGNFRIPVISNNFSYGFASGMAPGAHIAIYKAIYSFGGYMSDVVAAVDKAVEDGVDILSLSIGPSAVPTGPAAFLNILEMELLFAVKAGVLVVQAVGNGGPTPSSVLSFSPWITSVAASTIDRKYNNSIIFGNGQVFTGTALSLPTQEGLFLPLAAAEDVCNWNETCILARNCQRPEPFNRSLIQGKLIVCTFSDFIFSPTSVDSIVSTAQKIGATGFVIIMARGRSSEFLNETTSTLNLPLPGIVLSSREASEAFWDYYDSHTLRSKNEVVVKFGACARILDGRHAVYTGKGPSVASYSSRGPDVNNALMQTADVLKPNILAPGTSIWSAWSPTSQSDQYNIGQDFAILSGTSMATPHVAGVAALIKQKHPHWSPAMITSALMTSAMLTDHSGELLSAQVRDGLTPATPFDYGAGFINPSHALNPGLVFDAKFRQYIQFLCVVPGVDDESVRRAVGTGCPTVRSDWCSDLNTASITVSNLVGSRQVIRKVTSVGSMEERYQVVVREPAGVAVTVNPQAFTIQPNSSMILKIMLEGREIANDYTFGELVFNGDKNHVVKVPLAIFVSSTL</sequence>
<evidence type="ECO:0000256" key="9">
    <source>
        <dbReference type="PROSITE-ProRule" id="PRU01240"/>
    </source>
</evidence>
<dbReference type="CDD" id="cd02120">
    <property type="entry name" value="PA_subtilisin_like"/>
    <property type="match status" value="1"/>
</dbReference>
<dbReference type="InterPro" id="IPR023828">
    <property type="entry name" value="Peptidase_S8_Ser-AS"/>
</dbReference>
<feature type="active site" description="Charge relay system" evidence="8 9">
    <location>
        <position position="588"/>
    </location>
</feature>
<feature type="signal peptide" evidence="11">
    <location>
        <begin position="1"/>
        <end position="21"/>
    </location>
</feature>
<dbReference type="InterPro" id="IPR045051">
    <property type="entry name" value="SBT"/>
</dbReference>
<evidence type="ECO:0000313" key="15">
    <source>
        <dbReference type="Proteomes" id="UP001515500"/>
    </source>
</evidence>
<feature type="domain" description="Peptidase S8/S53" evidence="12">
    <location>
        <begin position="142"/>
        <end position="650"/>
    </location>
</feature>
<feature type="domain" description="Inhibitor I9" evidence="13">
    <location>
        <begin position="31"/>
        <end position="103"/>
    </location>
</feature>
<keyword evidence="3 9" id="KW-0645">Protease</keyword>
<feature type="active site" description="Charge relay system" evidence="8 9">
    <location>
        <position position="151"/>
    </location>
</feature>
<evidence type="ECO:0000256" key="4">
    <source>
        <dbReference type="ARBA" id="ARBA00022729"/>
    </source>
</evidence>
<evidence type="ECO:0000256" key="7">
    <source>
        <dbReference type="ARBA" id="ARBA00023180"/>
    </source>
</evidence>
<reference evidence="16" key="1">
    <citation type="submission" date="2025-08" db="UniProtKB">
        <authorList>
            <consortium name="RefSeq"/>
        </authorList>
    </citation>
    <scope>IDENTIFICATION</scope>
</reference>
<evidence type="ECO:0000259" key="14">
    <source>
        <dbReference type="Pfam" id="PF17766"/>
    </source>
</evidence>
<feature type="chain" id="PRO_5044307493" evidence="11">
    <location>
        <begin position="22"/>
        <end position="804"/>
    </location>
</feature>
<evidence type="ECO:0000259" key="12">
    <source>
        <dbReference type="Pfam" id="PF00082"/>
    </source>
</evidence>
<feature type="domain" description="Subtilisin-like protease fibronectin type-III" evidence="14">
    <location>
        <begin position="704"/>
        <end position="798"/>
    </location>
</feature>
<dbReference type="Pfam" id="PF00082">
    <property type="entry name" value="Peptidase_S8"/>
    <property type="match status" value="1"/>
</dbReference>
<dbReference type="Pfam" id="PF17766">
    <property type="entry name" value="fn3_6"/>
    <property type="match status" value="1"/>
</dbReference>
<dbReference type="AlphaFoldDB" id="A0AB40CR66"/>
<dbReference type="Gene3D" id="3.40.50.200">
    <property type="entry name" value="Peptidase S8/S53 domain"/>
    <property type="match status" value="1"/>
</dbReference>
<dbReference type="GO" id="GO:0004252">
    <property type="term" value="F:serine-type endopeptidase activity"/>
    <property type="evidence" value="ECO:0007669"/>
    <property type="project" value="UniProtKB-UniRule"/>
</dbReference>
<dbReference type="GO" id="GO:0005576">
    <property type="term" value="C:extracellular region"/>
    <property type="evidence" value="ECO:0007669"/>
    <property type="project" value="UniProtKB-SubCell"/>
</dbReference>
<keyword evidence="4 11" id="KW-0732">Signal</keyword>
<evidence type="ECO:0000256" key="6">
    <source>
        <dbReference type="ARBA" id="ARBA00022825"/>
    </source>
</evidence>
<evidence type="ECO:0000256" key="11">
    <source>
        <dbReference type="SAM" id="SignalP"/>
    </source>
</evidence>
<keyword evidence="15" id="KW-1185">Reference proteome</keyword>
<dbReference type="InterPro" id="IPR023827">
    <property type="entry name" value="Peptidase_S8_Asp-AS"/>
</dbReference>
<dbReference type="PROSITE" id="PS00136">
    <property type="entry name" value="SUBTILASE_ASP"/>
    <property type="match status" value="1"/>
</dbReference>